<dbReference type="GO" id="GO:0000064">
    <property type="term" value="F:L-ornithine transmembrane transporter activity"/>
    <property type="evidence" value="ECO:0007669"/>
    <property type="project" value="TreeGrafter"/>
</dbReference>
<feature type="compositionally biased region" description="Polar residues" evidence="5">
    <location>
        <begin position="974"/>
        <end position="983"/>
    </location>
</feature>
<feature type="compositionally biased region" description="Low complexity" evidence="5">
    <location>
        <begin position="825"/>
        <end position="837"/>
    </location>
</feature>
<dbReference type="Proteomes" id="UP001652740">
    <property type="component" value="Unplaced"/>
</dbReference>
<dbReference type="GeneID" id="113519941"/>
<dbReference type="Pfam" id="PF13906">
    <property type="entry name" value="AA_permease_C"/>
    <property type="match status" value="1"/>
</dbReference>
<evidence type="ECO:0000313" key="8">
    <source>
        <dbReference type="Proteomes" id="UP001652740"/>
    </source>
</evidence>
<feature type="region of interest" description="Disordered" evidence="5">
    <location>
        <begin position="864"/>
        <end position="885"/>
    </location>
</feature>
<keyword evidence="4 6" id="KW-0472">Membrane</keyword>
<keyword evidence="2 6" id="KW-0812">Transmembrane</keyword>
<evidence type="ECO:0000259" key="7">
    <source>
        <dbReference type="Pfam" id="PF13906"/>
    </source>
</evidence>
<evidence type="ECO:0000256" key="3">
    <source>
        <dbReference type="ARBA" id="ARBA00022989"/>
    </source>
</evidence>
<keyword evidence="3 6" id="KW-1133">Transmembrane helix</keyword>
<dbReference type="Pfam" id="PF13520">
    <property type="entry name" value="AA_permease_2"/>
    <property type="match status" value="1"/>
</dbReference>
<dbReference type="PANTHER" id="PTHR43243">
    <property type="entry name" value="INNER MEMBRANE TRANSPORTER YGJI-RELATED"/>
    <property type="match status" value="1"/>
</dbReference>
<proteinExistence type="predicted"/>
<feature type="transmembrane region" description="Helical" evidence="6">
    <location>
        <begin position="273"/>
        <end position="297"/>
    </location>
</feature>
<feature type="region of interest" description="Disordered" evidence="5">
    <location>
        <begin position="803"/>
        <end position="837"/>
    </location>
</feature>
<reference evidence="9 10" key="1">
    <citation type="submission" date="2025-04" db="UniProtKB">
        <authorList>
            <consortium name="RefSeq"/>
        </authorList>
    </citation>
    <scope>IDENTIFICATION</scope>
    <source>
        <tissue evidence="9 10">Whole adult</tissue>
    </source>
</reference>
<dbReference type="OrthoDB" id="3900342at2759"/>
<feature type="transmembrane region" description="Helical" evidence="6">
    <location>
        <begin position="63"/>
        <end position="83"/>
    </location>
</feature>
<feature type="domain" description="Cationic amino acid transporter C-terminal" evidence="7">
    <location>
        <begin position="500"/>
        <end position="544"/>
    </location>
</feature>
<dbReference type="GO" id="GO:0061459">
    <property type="term" value="F:L-arginine transmembrane transporter activity"/>
    <property type="evidence" value="ECO:0007669"/>
    <property type="project" value="TreeGrafter"/>
</dbReference>
<dbReference type="KEGG" id="gmw:113519941"/>
<dbReference type="InterPro" id="IPR002293">
    <property type="entry name" value="AA/rel_permease1"/>
</dbReference>
<dbReference type="RefSeq" id="XP_026760975.1">
    <property type="nucleotide sequence ID" value="XM_026905174.2"/>
</dbReference>
<dbReference type="GO" id="GO:0097638">
    <property type="term" value="P:L-arginine import across plasma membrane"/>
    <property type="evidence" value="ECO:0007669"/>
    <property type="project" value="TreeGrafter"/>
</dbReference>
<dbReference type="FunFam" id="1.20.1740.10:FF:000010">
    <property type="entry name" value="probable cationic amino acid transporter"/>
    <property type="match status" value="1"/>
</dbReference>
<evidence type="ECO:0000256" key="1">
    <source>
        <dbReference type="ARBA" id="ARBA00004141"/>
    </source>
</evidence>
<dbReference type="PANTHER" id="PTHR43243:SF105">
    <property type="entry name" value="CATIONIC AMINO ACID TRANSPORTER C-TERMINAL DOMAIN-CONTAINING PROTEIN"/>
    <property type="match status" value="1"/>
</dbReference>
<feature type="region of interest" description="Disordered" evidence="5">
    <location>
        <begin position="956"/>
        <end position="992"/>
    </location>
</feature>
<dbReference type="RefSeq" id="XP_026760973.1">
    <property type="nucleotide sequence ID" value="XM_026905172.2"/>
</dbReference>
<dbReference type="Gene3D" id="1.20.1740.10">
    <property type="entry name" value="Amino acid/polyamine transporter I"/>
    <property type="match status" value="1"/>
</dbReference>
<feature type="transmembrane region" description="Helical" evidence="6">
    <location>
        <begin position="192"/>
        <end position="211"/>
    </location>
</feature>
<feature type="transmembrane region" description="Helical" evidence="6">
    <location>
        <begin position="35"/>
        <end position="57"/>
    </location>
</feature>
<evidence type="ECO:0000313" key="10">
    <source>
        <dbReference type="RefSeq" id="XP_026760975.1"/>
    </source>
</evidence>
<feature type="transmembrane region" description="Helical" evidence="6">
    <location>
        <begin position="445"/>
        <end position="466"/>
    </location>
</feature>
<evidence type="ECO:0000256" key="5">
    <source>
        <dbReference type="SAM" id="MobiDB-lite"/>
    </source>
</evidence>
<name>A0A6J1WXL2_GALME</name>
<feature type="transmembrane region" description="Helical" evidence="6">
    <location>
        <begin position="504"/>
        <end position="525"/>
    </location>
</feature>
<sequence>MACTAFWTSVKRTRVFTPEQLDAGNLRRCLSRWELTGLGVGSTLGIGVYLLLGYVAYKLAGPSVVLSFLIAAVAAFFAALCYAEFASRVPRAGSAYIYTYVSVGELAAFVVGWNNILEGLFGTASIARGLSLFVDSTVNNSMSEWFTTFASVADAPFSQYFDFFAFFLVLILGALLVWGARESILVNNALTALNMIIIVFIIVGGAVNSSFENWYISENELPPENGSGGFFPYGVMGTMKGAAVCFYAFVGFDTITSAAEEARDSRKSIPMTILIALGCLFCIYAAVSIVITTMVPYHQQDSIATVAAAFSYVGWEWAKWIIYVGTICGICASLIGAMYPLPRLLYAMSSDGLSLHWFNNVTKKRKTPAAATIVPTIIIAVLAGVLETNQLIMMMCIGTLLSYTLVAVSVIVLRYYSDAIPTVSQSYHKQIFGCRSPPSKISTRVIYTTLILFIFICIIIALVGVYGENVPVPLGVLHAVAFFIIIVMAMQPKVKEDIYFKTPLVPLIPCISIYINIQLMVLINIQTWIRVAVWTVIGIIVYVLCLNCYKRNKNNYLQKNTTIFTHVGKNGKPSVQIVVESPTPPGTVRSNSEGIDNNIQIDDRCEFVLNVIEEIKDDTEMKTEENIIQQAVIETNYEKEAKIIDLLDQVLQAEEDSYGEIISLKDDNNVNEEVTENVIQRKSLGELSDAGSDISLGNQGLSKYDVIAQVHREDLSVVSEEEEKDDGETINEHVNKILEANQSETNSRTDESGYSDTFDKMALNDSIEDVKEARPYIPAPPPFDENVFEKSYLKKSYSMPKAKIKPVDVSLESEEETRPGENLQSNNPSGDNSNGDDYMIFGSEKQIDFMSKLSNIFQNKINTENEEQEHRKRSHSIGDATEHIDSTTSNRPLIFEDLKKEIIANKGKTLRPTNIVDNSNDTEPETQVEDDENSSMSRQDLKTKLESIFANGGTKLVKPRLMKSNPPTPEEVYQTDSSSSESIYKNAKTEKNDTLNRQKAKFSVVLNSFRESLNTDDKV</sequence>
<feature type="transmembrane region" description="Helical" evidence="6">
    <location>
        <begin position="531"/>
        <end position="549"/>
    </location>
</feature>
<feature type="transmembrane region" description="Helical" evidence="6">
    <location>
        <begin position="317"/>
        <end position="339"/>
    </location>
</feature>
<evidence type="ECO:0000256" key="6">
    <source>
        <dbReference type="SAM" id="Phobius"/>
    </source>
</evidence>
<feature type="region of interest" description="Disordered" evidence="5">
    <location>
        <begin position="913"/>
        <end position="938"/>
    </location>
</feature>
<evidence type="ECO:0000313" key="9">
    <source>
        <dbReference type="RefSeq" id="XP_026760973.1"/>
    </source>
</evidence>
<feature type="transmembrane region" description="Helical" evidence="6">
    <location>
        <begin position="472"/>
        <end position="492"/>
    </location>
</feature>
<dbReference type="AlphaFoldDB" id="A0A6J1WXL2"/>
<comment type="subcellular location">
    <subcellularLocation>
        <location evidence="1">Membrane</location>
        <topology evidence="1">Multi-pass membrane protein</topology>
    </subcellularLocation>
</comment>
<feature type="transmembrane region" description="Helical" evidence="6">
    <location>
        <begin position="369"/>
        <end position="386"/>
    </location>
</feature>
<keyword evidence="8" id="KW-1185">Reference proteome</keyword>
<evidence type="ECO:0000256" key="2">
    <source>
        <dbReference type="ARBA" id="ARBA00022692"/>
    </source>
</evidence>
<dbReference type="InterPro" id="IPR029485">
    <property type="entry name" value="CAT_C"/>
</dbReference>
<feature type="transmembrane region" description="Helical" evidence="6">
    <location>
        <begin position="231"/>
        <end position="252"/>
    </location>
</feature>
<evidence type="ECO:0000256" key="4">
    <source>
        <dbReference type="ARBA" id="ARBA00023136"/>
    </source>
</evidence>
<dbReference type="GO" id="GO:0015189">
    <property type="term" value="F:L-lysine transmembrane transporter activity"/>
    <property type="evidence" value="ECO:0007669"/>
    <property type="project" value="TreeGrafter"/>
</dbReference>
<gene>
    <name evidence="9 10" type="primary">LOC113519941</name>
</gene>
<feature type="region of interest" description="Disordered" evidence="5">
    <location>
        <begin position="738"/>
        <end position="757"/>
    </location>
</feature>
<organism evidence="8 9">
    <name type="scientific">Galleria mellonella</name>
    <name type="common">Greater wax moth</name>
    <dbReference type="NCBI Taxonomy" id="7137"/>
    <lineage>
        <taxon>Eukaryota</taxon>
        <taxon>Metazoa</taxon>
        <taxon>Ecdysozoa</taxon>
        <taxon>Arthropoda</taxon>
        <taxon>Hexapoda</taxon>
        <taxon>Insecta</taxon>
        <taxon>Pterygota</taxon>
        <taxon>Neoptera</taxon>
        <taxon>Endopterygota</taxon>
        <taxon>Lepidoptera</taxon>
        <taxon>Glossata</taxon>
        <taxon>Ditrysia</taxon>
        <taxon>Pyraloidea</taxon>
        <taxon>Pyralidae</taxon>
        <taxon>Galleriinae</taxon>
        <taxon>Galleria</taxon>
    </lineage>
</organism>
<accession>A0A6J1WXL2</accession>
<feature type="transmembrane region" description="Helical" evidence="6">
    <location>
        <begin position="392"/>
        <end position="416"/>
    </location>
</feature>
<feature type="transmembrane region" description="Helical" evidence="6">
    <location>
        <begin position="95"/>
        <end position="113"/>
    </location>
</feature>
<dbReference type="GO" id="GO:0005886">
    <property type="term" value="C:plasma membrane"/>
    <property type="evidence" value="ECO:0007669"/>
    <property type="project" value="TreeGrafter"/>
</dbReference>
<protein>
    <submittedName>
        <fullName evidence="9 10">Cationic amino acid transporter 2-like</fullName>
    </submittedName>
</protein>
<feature type="transmembrane region" description="Helical" evidence="6">
    <location>
        <begin position="160"/>
        <end position="180"/>
    </location>
</feature>
<feature type="compositionally biased region" description="Acidic residues" evidence="5">
    <location>
        <begin position="920"/>
        <end position="933"/>
    </location>
</feature>